<feature type="non-terminal residue" evidence="1">
    <location>
        <position position="1"/>
    </location>
</feature>
<dbReference type="EMBL" id="LJIG01000353">
    <property type="protein sequence ID" value="KRT86587.1"/>
    <property type="molecule type" value="Genomic_DNA"/>
</dbReference>
<gene>
    <name evidence="1" type="ORF">AMK59_963</name>
</gene>
<keyword evidence="2" id="KW-1185">Reference proteome</keyword>
<dbReference type="GO" id="GO:0010369">
    <property type="term" value="C:chromocenter"/>
    <property type="evidence" value="ECO:0007669"/>
    <property type="project" value="TreeGrafter"/>
</dbReference>
<protein>
    <submittedName>
        <fullName evidence="1">Uncharacterized protein</fullName>
    </submittedName>
</protein>
<evidence type="ECO:0000313" key="2">
    <source>
        <dbReference type="Proteomes" id="UP000051574"/>
    </source>
</evidence>
<dbReference type="PANTHER" id="PTHR16112">
    <property type="entry name" value="METHYL-CPG BINDING PROTEIN, DROSOPHILA"/>
    <property type="match status" value="1"/>
</dbReference>
<comment type="caution">
    <text evidence="1">The sequence shown here is derived from an EMBL/GenBank/DDBJ whole genome shotgun (WGS) entry which is preliminary data.</text>
</comment>
<dbReference type="GO" id="GO:0005634">
    <property type="term" value="C:nucleus"/>
    <property type="evidence" value="ECO:0007669"/>
    <property type="project" value="TreeGrafter"/>
</dbReference>
<reference evidence="1 2" key="1">
    <citation type="submission" date="2015-09" db="EMBL/GenBank/DDBJ databases">
        <title>Draft genome of the scarab beetle Oryctes borbonicus.</title>
        <authorList>
            <person name="Meyer J.M."/>
            <person name="Markov G.V."/>
            <person name="Baskaran P."/>
            <person name="Herrmann M."/>
            <person name="Sommer R.J."/>
            <person name="Roedelsperger C."/>
        </authorList>
    </citation>
    <scope>NUCLEOTIDE SEQUENCE [LARGE SCALE GENOMIC DNA]</scope>
    <source>
        <strain evidence="1">OB123</strain>
        <tissue evidence="1">Whole animal</tissue>
    </source>
</reference>
<dbReference type="GO" id="GO:0003682">
    <property type="term" value="F:chromatin binding"/>
    <property type="evidence" value="ECO:0007669"/>
    <property type="project" value="TreeGrafter"/>
</dbReference>
<evidence type="ECO:0000313" key="1">
    <source>
        <dbReference type="EMBL" id="KRT86587.1"/>
    </source>
</evidence>
<name>A0A0T6BHE7_9SCAR</name>
<dbReference type="OrthoDB" id="641149at2759"/>
<proteinExistence type="predicted"/>
<dbReference type="AlphaFoldDB" id="A0A0T6BHE7"/>
<dbReference type="Proteomes" id="UP000051574">
    <property type="component" value="Unassembled WGS sequence"/>
</dbReference>
<dbReference type="PANTHER" id="PTHR16112:SF16">
    <property type="entry name" value="SIX-BANDED, ISOFORM H"/>
    <property type="match status" value="1"/>
</dbReference>
<organism evidence="1 2">
    <name type="scientific">Oryctes borbonicus</name>
    <dbReference type="NCBI Taxonomy" id="1629725"/>
    <lineage>
        <taxon>Eukaryota</taxon>
        <taxon>Metazoa</taxon>
        <taxon>Ecdysozoa</taxon>
        <taxon>Arthropoda</taxon>
        <taxon>Hexapoda</taxon>
        <taxon>Insecta</taxon>
        <taxon>Pterygota</taxon>
        <taxon>Neoptera</taxon>
        <taxon>Endopterygota</taxon>
        <taxon>Coleoptera</taxon>
        <taxon>Polyphaga</taxon>
        <taxon>Scarabaeiformia</taxon>
        <taxon>Scarabaeidae</taxon>
        <taxon>Dynastinae</taxon>
        <taxon>Oryctes</taxon>
    </lineage>
</organism>
<sequence length="129" mass="15048">YSPSNTALSSLDQVKEYLLTPGTCKCGLECPLKCDKVFNFDPKKKRKIMNPCELQQQVKKVFLKHQQIVTRFVYTFMELDFQVFRSSISFVFAVLHALTGAYNSSAAWGIKMDWRSVFRVAYYIKQQRQ</sequence>
<accession>A0A0T6BHE7</accession>